<evidence type="ECO:0000259" key="2">
    <source>
        <dbReference type="Pfam" id="PF22685"/>
    </source>
</evidence>
<sequence length="376" mass="40917">MQNHSKIRVGIVGLQAGRSWAAVAHLPALDQLTDQYEIVGVVNSSPESSRAAAEACRVPLAFGSIEEMASSDEVDLIVVTVRVPLHYDAVKTILSHGKHVYCEWPLGRTLAEAEELAAMARGRPLVAVAGTQARVSVALRRVADLINNDLIGSILSSSIRGWAAPWGDTISDTKNEEYLRKEQSGADLLTIPFAHTLAAACDVLGDIKHLSAVVHTRYPKVKALDTGKVIDADAPDFISVIANLSNNAPLSIHFQGGHPEYGDPFIWEIEGSRGKIVLTAQIGHTQMAEFEITHYTSSSQQPALINIADTDNPFGPHTNVREIYNRIANDIFHGTSSAPSFDDAVILHKLIDDIRLSSNRRQWVIPSTHSRNLPEV</sequence>
<dbReference type="SUPFAM" id="SSF51735">
    <property type="entry name" value="NAD(P)-binding Rossmann-fold domains"/>
    <property type="match status" value="1"/>
</dbReference>
<dbReference type="InterPro" id="IPR055080">
    <property type="entry name" value="Gal80p-like_C"/>
</dbReference>
<dbReference type="Pfam" id="PF22685">
    <property type="entry name" value="Gal80p_C-like"/>
    <property type="match status" value="1"/>
</dbReference>
<evidence type="ECO:0000313" key="4">
    <source>
        <dbReference type="Proteomes" id="UP000600214"/>
    </source>
</evidence>
<gene>
    <name evidence="3" type="ORF">GCM10007423_11480</name>
</gene>
<dbReference type="PANTHER" id="PTHR43708:SF1">
    <property type="entry name" value="GALACTOSE_LACTOSE METABOLISM REGULATORY PROTEIN GAL80"/>
    <property type="match status" value="1"/>
</dbReference>
<feature type="domain" description="Gal80p-like C-terminal" evidence="2">
    <location>
        <begin position="140"/>
        <end position="279"/>
    </location>
</feature>
<dbReference type="PANTHER" id="PTHR43708">
    <property type="entry name" value="CONSERVED EXPRESSED OXIDOREDUCTASE (EUROFUNG)"/>
    <property type="match status" value="1"/>
</dbReference>
<evidence type="ECO:0000259" key="1">
    <source>
        <dbReference type="Pfam" id="PF01408"/>
    </source>
</evidence>
<dbReference type="SUPFAM" id="SSF55347">
    <property type="entry name" value="Glyceraldehyde-3-phosphate dehydrogenase-like, C-terminal domain"/>
    <property type="match status" value="1"/>
</dbReference>
<protein>
    <submittedName>
        <fullName evidence="3">Oxidoreductase</fullName>
    </submittedName>
</protein>
<dbReference type="EMBL" id="BMIA01000001">
    <property type="protein sequence ID" value="GGH26472.1"/>
    <property type="molecule type" value="Genomic_DNA"/>
</dbReference>
<evidence type="ECO:0000313" key="3">
    <source>
        <dbReference type="EMBL" id="GGH26472.1"/>
    </source>
</evidence>
<accession>A0ABQ1YJ29</accession>
<keyword evidence="4" id="KW-1185">Reference proteome</keyword>
<dbReference type="InterPro" id="IPR051317">
    <property type="entry name" value="Gfo/Idh/MocA_oxidoreduct"/>
</dbReference>
<dbReference type="InterPro" id="IPR036291">
    <property type="entry name" value="NAD(P)-bd_dom_sf"/>
</dbReference>
<feature type="domain" description="Gfo/Idh/MocA-like oxidoreductase N-terminal" evidence="1">
    <location>
        <begin position="7"/>
        <end position="126"/>
    </location>
</feature>
<dbReference type="Gene3D" id="3.30.360.10">
    <property type="entry name" value="Dihydrodipicolinate Reductase, domain 2"/>
    <property type="match status" value="1"/>
</dbReference>
<comment type="caution">
    <text evidence="3">The sequence shown here is derived from an EMBL/GenBank/DDBJ whole genome shotgun (WGS) entry which is preliminary data.</text>
</comment>
<name>A0ABQ1YJ29_9BACT</name>
<reference evidence="4" key="1">
    <citation type="journal article" date="2019" name="Int. J. Syst. Evol. Microbiol.">
        <title>The Global Catalogue of Microorganisms (GCM) 10K type strain sequencing project: providing services to taxonomists for standard genome sequencing and annotation.</title>
        <authorList>
            <consortium name="The Broad Institute Genomics Platform"/>
            <consortium name="The Broad Institute Genome Sequencing Center for Infectious Disease"/>
            <person name="Wu L."/>
            <person name="Ma J."/>
        </authorList>
    </citation>
    <scope>NUCLEOTIDE SEQUENCE [LARGE SCALE GENOMIC DNA]</scope>
    <source>
        <strain evidence="4">CGMCC 1.15288</strain>
    </source>
</reference>
<proteinExistence type="predicted"/>
<dbReference type="Pfam" id="PF01408">
    <property type="entry name" value="GFO_IDH_MocA"/>
    <property type="match status" value="1"/>
</dbReference>
<dbReference type="InterPro" id="IPR000683">
    <property type="entry name" value="Gfo/Idh/MocA-like_OxRdtase_N"/>
</dbReference>
<dbReference type="Proteomes" id="UP000600214">
    <property type="component" value="Unassembled WGS sequence"/>
</dbReference>
<dbReference type="Gene3D" id="3.40.50.720">
    <property type="entry name" value="NAD(P)-binding Rossmann-like Domain"/>
    <property type="match status" value="1"/>
</dbReference>
<organism evidence="3 4">
    <name type="scientific">Dyadobacter endophyticus</name>
    <dbReference type="NCBI Taxonomy" id="1749036"/>
    <lineage>
        <taxon>Bacteria</taxon>
        <taxon>Pseudomonadati</taxon>
        <taxon>Bacteroidota</taxon>
        <taxon>Cytophagia</taxon>
        <taxon>Cytophagales</taxon>
        <taxon>Spirosomataceae</taxon>
        <taxon>Dyadobacter</taxon>
    </lineage>
</organism>